<dbReference type="PANTHER" id="PTHR27006:SF634">
    <property type="entry name" value="RECEPTOR-LIKE SERINE_THREONINE-PROTEIN KINASE"/>
    <property type="match status" value="1"/>
</dbReference>
<evidence type="ECO:0000256" key="12">
    <source>
        <dbReference type="ARBA" id="ARBA00023180"/>
    </source>
</evidence>
<dbReference type="PANTHER" id="PTHR27006">
    <property type="entry name" value="PROMASTIGOTE SURFACE ANTIGEN PROTEIN PSA"/>
    <property type="match status" value="1"/>
</dbReference>
<keyword evidence="5" id="KW-0812">Transmembrane</keyword>
<evidence type="ECO:0000256" key="13">
    <source>
        <dbReference type="SAM" id="MobiDB-lite"/>
    </source>
</evidence>
<dbReference type="PROSITE" id="PS00108">
    <property type="entry name" value="PROTEIN_KINASE_ST"/>
    <property type="match status" value="1"/>
</dbReference>
<reference evidence="15" key="1">
    <citation type="submission" date="2023-07" db="EMBL/GenBank/DDBJ databases">
        <title>draft genome sequence of fig (Ficus carica).</title>
        <authorList>
            <person name="Takahashi T."/>
            <person name="Nishimura K."/>
        </authorList>
    </citation>
    <scope>NUCLEOTIDE SEQUENCE</scope>
</reference>
<dbReference type="FunFam" id="1.10.510.10:FF:000240">
    <property type="entry name" value="Lectin-domain containing receptor kinase A4.3"/>
    <property type="match status" value="1"/>
</dbReference>
<evidence type="ECO:0000256" key="11">
    <source>
        <dbReference type="ARBA" id="ARBA00023170"/>
    </source>
</evidence>
<evidence type="ECO:0000256" key="10">
    <source>
        <dbReference type="ARBA" id="ARBA00023136"/>
    </source>
</evidence>
<dbReference type="GO" id="GO:0004672">
    <property type="term" value="F:protein kinase activity"/>
    <property type="evidence" value="ECO:0007669"/>
    <property type="project" value="InterPro"/>
</dbReference>
<keyword evidence="6" id="KW-0732">Signal</keyword>
<dbReference type="InterPro" id="IPR000719">
    <property type="entry name" value="Prot_kinase_dom"/>
</dbReference>
<evidence type="ECO:0000256" key="8">
    <source>
        <dbReference type="ARBA" id="ARBA00022840"/>
    </source>
</evidence>
<gene>
    <name evidence="15" type="ORF">TIFTF001_050216</name>
    <name evidence="16" type="ORF">TIFTF001_050218</name>
</gene>
<protein>
    <recommendedName>
        <fullName evidence="14">Protein kinase domain-containing protein</fullName>
    </recommendedName>
</protein>
<evidence type="ECO:0000313" key="17">
    <source>
        <dbReference type="Proteomes" id="UP001187192"/>
    </source>
</evidence>
<evidence type="ECO:0000313" key="16">
    <source>
        <dbReference type="EMBL" id="GMN22563.1"/>
    </source>
</evidence>
<dbReference type="GO" id="GO:0005524">
    <property type="term" value="F:ATP binding"/>
    <property type="evidence" value="ECO:0007669"/>
    <property type="project" value="UniProtKB-KW"/>
</dbReference>
<evidence type="ECO:0000256" key="2">
    <source>
        <dbReference type="ARBA" id="ARBA00008536"/>
    </source>
</evidence>
<comment type="caution">
    <text evidence="15">The sequence shown here is derived from an EMBL/GenBank/DDBJ whole genome shotgun (WGS) entry which is preliminary data.</text>
</comment>
<dbReference type="SUPFAM" id="SSF56112">
    <property type="entry name" value="Protein kinase-like (PK-like)"/>
    <property type="match status" value="1"/>
</dbReference>
<evidence type="ECO:0000256" key="5">
    <source>
        <dbReference type="ARBA" id="ARBA00022692"/>
    </source>
</evidence>
<dbReference type="EMBL" id="BTGU01007959">
    <property type="protein sequence ID" value="GMN22563.1"/>
    <property type="molecule type" value="Genomic_DNA"/>
</dbReference>
<evidence type="ECO:0000256" key="4">
    <source>
        <dbReference type="ARBA" id="ARBA00022475"/>
    </source>
</evidence>
<feature type="region of interest" description="Disordered" evidence="13">
    <location>
        <begin position="1"/>
        <end position="31"/>
    </location>
</feature>
<keyword evidence="12" id="KW-0325">Glycoprotein</keyword>
<dbReference type="InterPro" id="IPR008271">
    <property type="entry name" value="Ser/Thr_kinase_AS"/>
</dbReference>
<dbReference type="Proteomes" id="UP001187192">
    <property type="component" value="Unassembled WGS sequence"/>
</dbReference>
<feature type="compositionally biased region" description="Basic and acidic residues" evidence="13">
    <location>
        <begin position="1"/>
        <end position="10"/>
    </location>
</feature>
<keyword evidence="7" id="KW-0547">Nucleotide-binding</keyword>
<evidence type="ECO:0000256" key="3">
    <source>
        <dbReference type="ARBA" id="ARBA00010217"/>
    </source>
</evidence>
<name>A0AA87Z6S0_FICCA</name>
<dbReference type="SMART" id="SM00220">
    <property type="entry name" value="S_TKc"/>
    <property type="match status" value="1"/>
</dbReference>
<dbReference type="PROSITE" id="PS50011">
    <property type="entry name" value="PROTEIN_KINASE_DOM"/>
    <property type="match status" value="1"/>
</dbReference>
<dbReference type="EMBL" id="BTGU01007957">
    <property type="protein sequence ID" value="GMN22546.1"/>
    <property type="molecule type" value="Genomic_DNA"/>
</dbReference>
<dbReference type="GO" id="GO:0005886">
    <property type="term" value="C:plasma membrane"/>
    <property type="evidence" value="ECO:0007669"/>
    <property type="project" value="UniProtKB-SubCell"/>
</dbReference>
<dbReference type="InterPro" id="IPR011009">
    <property type="entry name" value="Kinase-like_dom_sf"/>
</dbReference>
<keyword evidence="11" id="KW-0675">Receptor</keyword>
<dbReference type="Gene3D" id="1.10.510.10">
    <property type="entry name" value="Transferase(Phosphotransferase) domain 1"/>
    <property type="match status" value="1"/>
</dbReference>
<proteinExistence type="inferred from homology"/>
<comment type="similarity">
    <text evidence="3">In the C-terminal section; belongs to the protein kinase superfamily. Ser/Thr protein kinase family.</text>
</comment>
<evidence type="ECO:0000259" key="14">
    <source>
        <dbReference type="PROSITE" id="PS50011"/>
    </source>
</evidence>
<organism evidence="15 17">
    <name type="scientific">Ficus carica</name>
    <name type="common">Common fig</name>
    <dbReference type="NCBI Taxonomy" id="3494"/>
    <lineage>
        <taxon>Eukaryota</taxon>
        <taxon>Viridiplantae</taxon>
        <taxon>Streptophyta</taxon>
        <taxon>Embryophyta</taxon>
        <taxon>Tracheophyta</taxon>
        <taxon>Spermatophyta</taxon>
        <taxon>Magnoliopsida</taxon>
        <taxon>eudicotyledons</taxon>
        <taxon>Gunneridae</taxon>
        <taxon>Pentapetalae</taxon>
        <taxon>rosids</taxon>
        <taxon>fabids</taxon>
        <taxon>Rosales</taxon>
        <taxon>Moraceae</taxon>
        <taxon>Ficeae</taxon>
        <taxon>Ficus</taxon>
    </lineage>
</organism>
<keyword evidence="9" id="KW-1133">Transmembrane helix</keyword>
<evidence type="ECO:0000256" key="6">
    <source>
        <dbReference type="ARBA" id="ARBA00022729"/>
    </source>
</evidence>
<dbReference type="GO" id="GO:0002229">
    <property type="term" value="P:defense response to oomycetes"/>
    <property type="evidence" value="ECO:0007669"/>
    <property type="project" value="UniProtKB-ARBA"/>
</dbReference>
<keyword evidence="17" id="KW-1185">Reference proteome</keyword>
<dbReference type="Gene3D" id="3.30.200.20">
    <property type="entry name" value="Phosphorylase Kinase, domain 1"/>
    <property type="match status" value="1"/>
</dbReference>
<keyword evidence="8" id="KW-0067">ATP-binding</keyword>
<keyword evidence="4" id="KW-1003">Cell membrane</keyword>
<evidence type="ECO:0000256" key="1">
    <source>
        <dbReference type="ARBA" id="ARBA00004251"/>
    </source>
</evidence>
<evidence type="ECO:0000256" key="9">
    <source>
        <dbReference type="ARBA" id="ARBA00022989"/>
    </source>
</evidence>
<keyword evidence="10" id="KW-0472">Membrane</keyword>
<sequence>MKKKAIDNRVESTPPTPHSEEVQRNTSENNRESKRMLMWRYLLKQFVHTGQDISSNEEEDIVRVTRNDLRFDISTIRAATDNFSARNKIADNKYGCLYKGRLSDGQNIAVKSLHAEHLNRSFVNNEIVLFDAKVQHRNIVRLLGFCLKGDDHRRRFLVYEFLPTPLDRLIFGDPLADEHTCLDWGRRYDIIRGIARGLLYLHEEYHSTIIHRDIKASNILLDENMNPKISGFDLAMFSNDVDETKDVTFAGTMGYMDPDLFTNGTVSTKSDVFSFGVLLLEIVTGQRCGRVWLEDISEDLPSYVRRNYMERTILNVVDPKITDGLDHQIMRCLHIGLLCTEIRRDARPTMRSVVHMLDCYTLSLPDPSPVVNNIDELDGGSSVSSNYLMSSVIESIDHSGGGFVRTESEISITSVDVTD</sequence>
<dbReference type="AlphaFoldDB" id="A0AA87Z6S0"/>
<feature type="compositionally biased region" description="Basic and acidic residues" evidence="13">
    <location>
        <begin position="18"/>
        <end position="31"/>
    </location>
</feature>
<evidence type="ECO:0000313" key="15">
    <source>
        <dbReference type="EMBL" id="GMN22546.1"/>
    </source>
</evidence>
<accession>A0AA87Z6S0</accession>
<dbReference type="Pfam" id="PF00069">
    <property type="entry name" value="Pkinase"/>
    <property type="match status" value="1"/>
</dbReference>
<evidence type="ECO:0000256" key="7">
    <source>
        <dbReference type="ARBA" id="ARBA00022741"/>
    </source>
</evidence>
<comment type="similarity">
    <text evidence="2">In the N-terminal section; belongs to the leguminous lectin family.</text>
</comment>
<comment type="subcellular location">
    <subcellularLocation>
        <location evidence="1">Cell membrane</location>
        <topology evidence="1">Single-pass type I membrane protein</topology>
    </subcellularLocation>
</comment>
<feature type="domain" description="Protein kinase" evidence="14">
    <location>
        <begin position="83"/>
        <end position="361"/>
    </location>
</feature>